<proteinExistence type="predicted"/>
<dbReference type="InterPro" id="IPR011735">
    <property type="entry name" value="WlaTC/HtrL_glycosyltransf"/>
</dbReference>
<dbReference type="Pfam" id="PF09612">
    <property type="entry name" value="HtrL_YibB"/>
    <property type="match status" value="1"/>
</dbReference>
<sequence>MTEFITKDSKITFVTSFIDIYETTFEDKTVEWRFEKFRDIVSTGIQICVYVSPECYDVLHEFVKDFANVKIMKTISIESTWIAKECADVEYYLPEYRNYPKDIPQYMMLINSKCEFLYDAIQENPWGSTHFAWIDFSISYVFHNKSATLEYLSALSLRTFTKEPFLLIPGCWDKIAENNVDQITNGVYWRYCGGFLLGDAKSVEEMFLLYKQYYPEWIRTHQKLVWEVNFWAWLEANTEWSPRWYKADHNDCIIHIPLDVCCTVLIQEGFDAMTTYDYPQIDTYEPASASYIYFQGKHILNTRYVNYWYWETGHCHIKHPDDFIITKNICSVLEDDTLIPMFYKEMDDASTGFQSKRCYFYGLEDIRLYEYRNTIRFIATNIDYSPMEWNRMIVGEYHPETQTYSNCRITEPPYESWCEKNWIPLVRKEATGDNGELIEEEYFIYKWHPMEVGKLDENNKLNIVHQYPINAPEFHRVRGSTQFIDNGEFLIGLVHLSESTLPRRYYHIMVALDRETFKPKKYSEIFSFRHIGIEFCIGFAIRNGEYVFWTSLKDREPMMIMCDSNRIPLIYDFW</sequence>
<dbReference type="AlphaFoldDB" id="A0A6C0DLV9"/>
<reference evidence="1" key="1">
    <citation type="journal article" date="2020" name="Nature">
        <title>Giant virus diversity and host interactions through global metagenomics.</title>
        <authorList>
            <person name="Schulz F."/>
            <person name="Roux S."/>
            <person name="Paez-Espino D."/>
            <person name="Jungbluth S."/>
            <person name="Walsh D.A."/>
            <person name="Denef V.J."/>
            <person name="McMahon K.D."/>
            <person name="Konstantinidis K.T."/>
            <person name="Eloe-Fadrosh E.A."/>
            <person name="Kyrpides N.C."/>
            <person name="Woyke T."/>
        </authorList>
    </citation>
    <scope>NUCLEOTIDE SEQUENCE</scope>
    <source>
        <strain evidence="1">GVMAG-M-3300023174-24</strain>
    </source>
</reference>
<evidence type="ECO:0000313" key="1">
    <source>
        <dbReference type="EMBL" id="QHT17254.1"/>
    </source>
</evidence>
<accession>A0A6C0DLV9</accession>
<organism evidence="1">
    <name type="scientific">viral metagenome</name>
    <dbReference type="NCBI Taxonomy" id="1070528"/>
    <lineage>
        <taxon>unclassified sequences</taxon>
        <taxon>metagenomes</taxon>
        <taxon>organismal metagenomes</taxon>
    </lineage>
</organism>
<protein>
    <submittedName>
        <fullName evidence="1">Uncharacterized protein</fullName>
    </submittedName>
</protein>
<name>A0A6C0DLV9_9ZZZZ</name>
<dbReference type="EMBL" id="MN739632">
    <property type="protein sequence ID" value="QHT17254.1"/>
    <property type="molecule type" value="Genomic_DNA"/>
</dbReference>